<dbReference type="InterPro" id="IPR046801">
    <property type="entry name" value="OpcA_G6PD_N"/>
</dbReference>
<protein>
    <submittedName>
        <fullName evidence="3">Glucose-6-phosphate dehydrogenase assembly protein OpcA</fullName>
    </submittedName>
</protein>
<dbReference type="InterPro" id="IPR046802">
    <property type="entry name" value="OpcA_G6PD_C"/>
</dbReference>
<dbReference type="OrthoDB" id="128564at2"/>
<feature type="domain" description="Glucose-6-phosphate dehydrogenase assembly protein OpcA C-terminal" evidence="2">
    <location>
        <begin position="166"/>
        <end position="302"/>
    </location>
</feature>
<dbReference type="RefSeq" id="WP_158040266.1">
    <property type="nucleotide sequence ID" value="NZ_JACCFV010000001.1"/>
</dbReference>
<evidence type="ECO:0000259" key="2">
    <source>
        <dbReference type="Pfam" id="PF20171"/>
    </source>
</evidence>
<dbReference type="EMBL" id="WBJZ01000008">
    <property type="protein sequence ID" value="KAB1657784.1"/>
    <property type="molecule type" value="Genomic_DNA"/>
</dbReference>
<dbReference type="AlphaFoldDB" id="A0A7J5BTY6"/>
<dbReference type="PANTHER" id="PTHR38658:SF1">
    <property type="entry name" value="OXPP CYCLE PROTEIN OPCA-RELATED"/>
    <property type="match status" value="1"/>
</dbReference>
<dbReference type="Pfam" id="PF20171">
    <property type="entry name" value="OpcA_G6PD_C"/>
    <property type="match status" value="1"/>
</dbReference>
<dbReference type="Pfam" id="PF10128">
    <property type="entry name" value="OpcA_G6PD_assem"/>
    <property type="match status" value="1"/>
</dbReference>
<gene>
    <name evidence="3" type="ORF">F8O01_07480</name>
</gene>
<proteinExistence type="predicted"/>
<accession>A0A7J5BTY6</accession>
<sequence>MIIEMQDTTTSAVAKRLLSVREEGGVVALGRVLTLVIMTTKRMHEAAVSAANAASGEHPMRVIVVDVVAPDSERARVDAEIRVGGDAGASDVVVLHVSGAAAADTETLVQALLLPDAPVVAWWPDEVLGSPASSSLGRIAQLRISDSRDEQDPVAALERLGDGFEPGDSDLAWTRLTMWRAQLAAVLDQPPFEPVLSVEVVGRADSSSAVLMAAWLELALRVPVTLQHSEDGSRNRTSGLQTVRLVRESGTIELDRVADSTVRLTQPGQPEQYIPMPVRDLTDVLTEELRSLAPDRIYGEVLQRGVPELCRERAE</sequence>
<feature type="domain" description="Glucose-6-phosphate dehydrogenase assembly protein OpcA N-terminal" evidence="1">
    <location>
        <begin position="51"/>
        <end position="160"/>
    </location>
</feature>
<keyword evidence="4" id="KW-1185">Reference proteome</keyword>
<organism evidence="3 4">
    <name type="scientific">Pseudoclavibacter chungangensis</name>
    <dbReference type="NCBI Taxonomy" id="587635"/>
    <lineage>
        <taxon>Bacteria</taxon>
        <taxon>Bacillati</taxon>
        <taxon>Actinomycetota</taxon>
        <taxon>Actinomycetes</taxon>
        <taxon>Micrococcales</taxon>
        <taxon>Microbacteriaceae</taxon>
        <taxon>Pseudoclavibacter</taxon>
    </lineage>
</organism>
<dbReference type="Proteomes" id="UP000467240">
    <property type="component" value="Unassembled WGS sequence"/>
</dbReference>
<dbReference type="PANTHER" id="PTHR38658">
    <property type="entry name" value="OXPP CYCLE PROTEIN OPCA-RELATED"/>
    <property type="match status" value="1"/>
</dbReference>
<reference evidence="3 4" key="1">
    <citation type="submission" date="2019-09" db="EMBL/GenBank/DDBJ databases">
        <title>Phylogeny of genus Pseudoclavibacter and closely related genus.</title>
        <authorList>
            <person name="Li Y."/>
        </authorList>
    </citation>
    <scope>NUCLEOTIDE SEQUENCE [LARGE SCALE GENOMIC DNA]</scope>
    <source>
        <strain evidence="3 4">DSM 23821</strain>
    </source>
</reference>
<evidence type="ECO:0000259" key="1">
    <source>
        <dbReference type="Pfam" id="PF10128"/>
    </source>
</evidence>
<comment type="caution">
    <text evidence="3">The sequence shown here is derived from an EMBL/GenBank/DDBJ whole genome shotgun (WGS) entry which is preliminary data.</text>
</comment>
<evidence type="ECO:0000313" key="4">
    <source>
        <dbReference type="Proteomes" id="UP000467240"/>
    </source>
</evidence>
<evidence type="ECO:0000313" key="3">
    <source>
        <dbReference type="EMBL" id="KAB1657784.1"/>
    </source>
</evidence>
<name>A0A7J5BTY6_9MICO</name>
<dbReference type="InterPro" id="IPR004555">
    <property type="entry name" value="G6PDH_assembly_OpcA"/>
</dbReference>